<feature type="compositionally biased region" description="Basic and acidic residues" evidence="1">
    <location>
        <begin position="751"/>
        <end position="766"/>
    </location>
</feature>
<feature type="region of interest" description="Disordered" evidence="1">
    <location>
        <begin position="166"/>
        <end position="189"/>
    </location>
</feature>
<evidence type="ECO:0000256" key="1">
    <source>
        <dbReference type="SAM" id="MobiDB-lite"/>
    </source>
</evidence>
<dbReference type="AlphaFoldDB" id="A0A226EMI2"/>
<feature type="compositionally biased region" description="Polar residues" evidence="1">
    <location>
        <begin position="714"/>
        <end position="735"/>
    </location>
</feature>
<protein>
    <submittedName>
        <fullName evidence="2">Speckle targeted PIP5K1A-regulated poly(A) polymerase</fullName>
    </submittedName>
</protein>
<dbReference type="PANTHER" id="PTHR12271:SF40">
    <property type="entry name" value="POLY(A) RNA POLYMERASE GLD2"/>
    <property type="match status" value="1"/>
</dbReference>
<feature type="compositionally biased region" description="Pro residues" evidence="1">
    <location>
        <begin position="600"/>
        <end position="615"/>
    </location>
</feature>
<dbReference type="SUPFAM" id="SSF81631">
    <property type="entry name" value="PAP/OAS1 substrate-binding domain"/>
    <property type="match status" value="1"/>
</dbReference>
<name>A0A226EMI2_FOLCA</name>
<organism evidence="2 3">
    <name type="scientific">Folsomia candida</name>
    <name type="common">Springtail</name>
    <dbReference type="NCBI Taxonomy" id="158441"/>
    <lineage>
        <taxon>Eukaryota</taxon>
        <taxon>Metazoa</taxon>
        <taxon>Ecdysozoa</taxon>
        <taxon>Arthropoda</taxon>
        <taxon>Hexapoda</taxon>
        <taxon>Collembola</taxon>
        <taxon>Entomobryomorpha</taxon>
        <taxon>Isotomoidea</taxon>
        <taxon>Isotomidae</taxon>
        <taxon>Proisotominae</taxon>
        <taxon>Folsomia</taxon>
    </lineage>
</organism>
<feature type="compositionally biased region" description="Pro residues" evidence="1">
    <location>
        <begin position="634"/>
        <end position="644"/>
    </location>
</feature>
<keyword evidence="3" id="KW-1185">Reference proteome</keyword>
<evidence type="ECO:0000313" key="3">
    <source>
        <dbReference type="Proteomes" id="UP000198287"/>
    </source>
</evidence>
<dbReference type="Proteomes" id="UP000198287">
    <property type="component" value="Unassembled WGS sequence"/>
</dbReference>
<dbReference type="EMBL" id="LNIX01000002">
    <property type="protein sequence ID" value="OXA58903.1"/>
    <property type="molecule type" value="Genomic_DNA"/>
</dbReference>
<evidence type="ECO:0000313" key="2">
    <source>
        <dbReference type="EMBL" id="OXA58903.1"/>
    </source>
</evidence>
<feature type="compositionally biased region" description="Acidic residues" evidence="1">
    <location>
        <begin position="572"/>
        <end position="587"/>
    </location>
</feature>
<comment type="caution">
    <text evidence="2">The sequence shown here is derived from an EMBL/GenBank/DDBJ whole genome shotgun (WGS) entry which is preliminary data.</text>
</comment>
<feature type="compositionally biased region" description="Polar residues" evidence="1">
    <location>
        <begin position="621"/>
        <end position="630"/>
    </location>
</feature>
<reference evidence="2 3" key="1">
    <citation type="submission" date="2015-12" db="EMBL/GenBank/DDBJ databases">
        <title>The genome of Folsomia candida.</title>
        <authorList>
            <person name="Faddeeva A."/>
            <person name="Derks M.F."/>
            <person name="Anvar Y."/>
            <person name="Smit S."/>
            <person name="Van Straalen N."/>
            <person name="Roelofs D."/>
        </authorList>
    </citation>
    <scope>NUCLEOTIDE SEQUENCE [LARGE SCALE GENOMIC DNA]</scope>
    <source>
        <strain evidence="2 3">VU population</strain>
        <tissue evidence="2">Whole body</tissue>
    </source>
</reference>
<feature type="region of interest" description="Disordered" evidence="1">
    <location>
        <begin position="561"/>
        <end position="789"/>
    </location>
</feature>
<dbReference type="PANTHER" id="PTHR12271">
    <property type="entry name" value="POLY A POLYMERASE CID PAP -RELATED"/>
    <property type="match status" value="1"/>
</dbReference>
<dbReference type="GO" id="GO:0031123">
    <property type="term" value="P:RNA 3'-end processing"/>
    <property type="evidence" value="ECO:0007669"/>
    <property type="project" value="TreeGrafter"/>
</dbReference>
<dbReference type="GO" id="GO:0016779">
    <property type="term" value="F:nucleotidyltransferase activity"/>
    <property type="evidence" value="ECO:0007669"/>
    <property type="project" value="TreeGrafter"/>
</dbReference>
<dbReference type="OrthoDB" id="407432at2759"/>
<sequence length="789" mass="88547">MSSTPPPLFVCNLCKRDDRFDPSWVHHLASLGHQRALTRQPQGGSGTWGETTSVKYRAVEVVGCHELKANPIDIAEYLSKQGGPIEEFICPTSLSGTKPNIVSCLFKEAESVKKILEVEEHKIFRQPIQIRKKYECQTDNEHTANEEVLVVDGEGADQQKIEVLEDGEIANSQENGKEGGKKKKRNQKKTAPVLLPLEEQLTALSKFHNPELRAKIVKDLHKVVAVTFNNGVVYSYGPDFFGVCLDSDELRLCVDPYGKFSSKSAAKIIRNASDPMACGLTFQILSTCKDGDGSLKFAFVSQYSTSNVLDIPEISFKQTINQKHLPCKLQFENFLSVQKSRLLKFLTNHDVRVGPLFSMIRLWGKAHQVFHELREGEEFEGYILIMLMVFHLTRIKFFPSVAELRELDKKNTPRIVDNMNIGFCSNRKQVPGARVTNDKSIRALSIVSILKEFFQFFANFKFTDNVVCCSTGMVLESRAFRPQVENQLPSEILKYYRLNADGTLREKKLEIFSPVIVQDFLDLTDNVARALDDADLAYFQSQCDISVKFLDRVLKNGNGNVMKHFTPKVTGDEEDSESESSEDEEEIMVPSSTVEISPLPRSPIPLAPSPPPPTDSPTSDWEQQSPSNNEASLSPPPLRPPPAPFRIAGMPSVATSTPNIPKRSTFLPTPPPPPKIGGFLHNPNMFVNDIAPEDINFSASRRPYTRKRERETDSNPSSFELQFSSPKPIQQSDHQSFNKKRTTPGSIPREPICRILRDPRGGEESGRINQPGSSSSGWKKNKKTDDWHP</sequence>
<dbReference type="Gene3D" id="1.10.1410.10">
    <property type="match status" value="1"/>
</dbReference>
<proteinExistence type="predicted"/>
<accession>A0A226EMI2</accession>
<gene>
    <name evidence="2" type="ORF">Fcan01_05378</name>
</gene>